<name>A0AAV4WBA1_CAEEX</name>
<comment type="caution">
    <text evidence="1">The sequence shown here is derived from an EMBL/GenBank/DDBJ whole genome shotgun (WGS) entry which is preliminary data.</text>
</comment>
<sequence length="97" mass="11174">MRVKATEYKSYNWLPLREKLPETRKTMLQTKRGMSPVTAWWEKGGIECGCFEGCGGEDVSELMNNNERCVRGCQESWRQVKKCLAFEKSEVFSAKGD</sequence>
<proteinExistence type="predicted"/>
<evidence type="ECO:0000313" key="2">
    <source>
        <dbReference type="Proteomes" id="UP001054945"/>
    </source>
</evidence>
<dbReference type="AlphaFoldDB" id="A0AAV4WBA1"/>
<reference evidence="1 2" key="1">
    <citation type="submission" date="2021-06" db="EMBL/GenBank/DDBJ databases">
        <title>Caerostris extrusa draft genome.</title>
        <authorList>
            <person name="Kono N."/>
            <person name="Arakawa K."/>
        </authorList>
    </citation>
    <scope>NUCLEOTIDE SEQUENCE [LARGE SCALE GENOMIC DNA]</scope>
</reference>
<organism evidence="1 2">
    <name type="scientific">Caerostris extrusa</name>
    <name type="common">Bark spider</name>
    <name type="synonym">Caerostris bankana</name>
    <dbReference type="NCBI Taxonomy" id="172846"/>
    <lineage>
        <taxon>Eukaryota</taxon>
        <taxon>Metazoa</taxon>
        <taxon>Ecdysozoa</taxon>
        <taxon>Arthropoda</taxon>
        <taxon>Chelicerata</taxon>
        <taxon>Arachnida</taxon>
        <taxon>Araneae</taxon>
        <taxon>Araneomorphae</taxon>
        <taxon>Entelegynae</taxon>
        <taxon>Araneoidea</taxon>
        <taxon>Araneidae</taxon>
        <taxon>Caerostris</taxon>
    </lineage>
</organism>
<accession>A0AAV4WBA1</accession>
<evidence type="ECO:0000313" key="1">
    <source>
        <dbReference type="EMBL" id="GIY79766.1"/>
    </source>
</evidence>
<keyword evidence="2" id="KW-1185">Reference proteome</keyword>
<gene>
    <name evidence="1" type="ORF">CEXT_763731</name>
</gene>
<dbReference type="Proteomes" id="UP001054945">
    <property type="component" value="Unassembled WGS sequence"/>
</dbReference>
<dbReference type="EMBL" id="BPLR01015928">
    <property type="protein sequence ID" value="GIY79766.1"/>
    <property type="molecule type" value="Genomic_DNA"/>
</dbReference>
<protein>
    <submittedName>
        <fullName evidence="1">Uncharacterized protein</fullName>
    </submittedName>
</protein>